<dbReference type="RefSeq" id="WP_129228718.1">
    <property type="nucleotide sequence ID" value="NZ_QYBB01000031.1"/>
</dbReference>
<dbReference type="AlphaFoldDB" id="A0A4Q2U5N8"/>
<dbReference type="Pfam" id="PF01145">
    <property type="entry name" value="Band_7"/>
    <property type="match status" value="1"/>
</dbReference>
<dbReference type="EMBL" id="QYBB01000031">
    <property type="protein sequence ID" value="RYC30126.1"/>
    <property type="molecule type" value="Genomic_DNA"/>
</dbReference>
<dbReference type="InterPro" id="IPR001107">
    <property type="entry name" value="Band_7"/>
</dbReference>
<reference evidence="3 4" key="2">
    <citation type="submission" date="2019-02" db="EMBL/GenBank/DDBJ databases">
        <title>'Lichenibacterium ramalinii' gen. nov. sp. nov., 'Lichenibacterium minor' gen. nov. sp. nov.</title>
        <authorList>
            <person name="Pankratov T."/>
        </authorList>
    </citation>
    <scope>NUCLEOTIDE SEQUENCE [LARGE SCALE GENOMIC DNA]</scope>
    <source>
        <strain evidence="3 4">RmlP026</strain>
    </source>
</reference>
<protein>
    <submittedName>
        <fullName evidence="3">Flotillin family protein</fullName>
    </submittedName>
</protein>
<feature type="domain" description="Band 7" evidence="2">
    <location>
        <begin position="312"/>
        <end position="497"/>
    </location>
</feature>
<feature type="compositionally biased region" description="Gly residues" evidence="1">
    <location>
        <begin position="658"/>
        <end position="668"/>
    </location>
</feature>
<name>A0A4Q2U5N8_9HYPH</name>
<organism evidence="3 4">
    <name type="scientific">Lichenibacterium minor</name>
    <dbReference type="NCBI Taxonomy" id="2316528"/>
    <lineage>
        <taxon>Bacteria</taxon>
        <taxon>Pseudomonadati</taxon>
        <taxon>Pseudomonadota</taxon>
        <taxon>Alphaproteobacteria</taxon>
        <taxon>Hyphomicrobiales</taxon>
        <taxon>Lichenihabitantaceae</taxon>
        <taxon>Lichenibacterium</taxon>
    </lineage>
</organism>
<evidence type="ECO:0000256" key="1">
    <source>
        <dbReference type="SAM" id="MobiDB-lite"/>
    </source>
</evidence>
<comment type="caution">
    <text evidence="3">The sequence shown here is derived from an EMBL/GenBank/DDBJ whole genome shotgun (WGS) entry which is preliminary data.</text>
</comment>
<sequence length="668" mass="72892">MSDLSPVLGFLSEHPVYDAVAILLLVLVLSVLRGSFVYIPNTQYGIVERRWSARRSREPFAPMAVNGNAGFLPEVLRGGWHTLQPFQYVVHKRPLIGIDQIAYLVARVGRPLESGQALGEWPNDVAVDDARGFLDGGGQAGPQRRTLRSGTYAINTALFAVITEDDIHHLDAAKKDDAQFQATLRDRDGFQPVVVKDDRIGIVTVQDGPALQHGEIIAPTVGTDAANPDHFHNSFQNISRFLAAGGRRGRQEQVLVEGTYFLNRLFATVEVTGKRRIEIGTVGVINSFVGRESDEAITAENGRGRTVEVGSRGIWRRPLEPGKYAINPYAAEVVDVPTTNFQLRWIAGVVSAAAIPNGRSYDDDLREIPVITRDAFEILVPLSVVAHIAPINAPHVIQRFSQIERLVNQTLDPFVSSYFKDTAQRNTLLDFIERRVDIGKEALDAMKARLSEHRIEIEEVMIGTPRPAPGDTRMEAMLEQLRARQLAREEQKTFADQQEAATKRKALNEQVALAEQQAGITRSELSIRIAENEGAAETARKRKAADGIRVMAEAEGSAETARKTRAAEGIRVMADAEAYAAKARSESFGGDENLMRQAVLNALVEMVKDSRTPLVPSVVLGGGGEGGGMSGIPGLLLAMVAKDLVPADAQAQEMKGQGTRGSDGQGRR</sequence>
<keyword evidence="4" id="KW-1185">Reference proteome</keyword>
<feature type="region of interest" description="Disordered" evidence="1">
    <location>
        <begin position="649"/>
        <end position="668"/>
    </location>
</feature>
<proteinExistence type="predicted"/>
<dbReference type="OrthoDB" id="501008at2"/>
<evidence type="ECO:0000259" key="2">
    <source>
        <dbReference type="Pfam" id="PF01145"/>
    </source>
</evidence>
<evidence type="ECO:0000313" key="3">
    <source>
        <dbReference type="EMBL" id="RYC30126.1"/>
    </source>
</evidence>
<evidence type="ECO:0000313" key="4">
    <source>
        <dbReference type="Proteomes" id="UP000290759"/>
    </source>
</evidence>
<gene>
    <name evidence="3" type="ORF">D3273_20280</name>
</gene>
<accession>A0A4Q2U5N8</accession>
<reference evidence="3 4" key="1">
    <citation type="submission" date="2018-12" db="EMBL/GenBank/DDBJ databases">
        <authorList>
            <person name="Grouzdev D.S."/>
            <person name="Krutkina M.S."/>
        </authorList>
    </citation>
    <scope>NUCLEOTIDE SEQUENCE [LARGE SCALE GENOMIC DNA]</scope>
    <source>
        <strain evidence="3 4">RmlP026</strain>
    </source>
</reference>
<dbReference type="Proteomes" id="UP000290759">
    <property type="component" value="Unassembled WGS sequence"/>
</dbReference>